<reference evidence="2" key="1">
    <citation type="submission" date="2020-05" db="EMBL/GenBank/DDBJ databases">
        <authorList>
            <person name="Chiriac C."/>
            <person name="Salcher M."/>
            <person name="Ghai R."/>
            <person name="Kavagutti S V."/>
        </authorList>
    </citation>
    <scope>NUCLEOTIDE SEQUENCE</scope>
</reference>
<proteinExistence type="predicted"/>
<dbReference type="EMBL" id="CAEZXE010000104">
    <property type="protein sequence ID" value="CAB4683372.1"/>
    <property type="molecule type" value="Genomic_DNA"/>
</dbReference>
<gene>
    <name evidence="1" type="ORF">UFOPK1495_00377</name>
    <name evidence="2" type="ORF">UFOPK2350_01175</name>
</gene>
<dbReference type="AlphaFoldDB" id="A0A6J6NAY5"/>
<evidence type="ECO:0000313" key="1">
    <source>
        <dbReference type="EMBL" id="CAB4543992.1"/>
    </source>
</evidence>
<accession>A0A6J6NAY5</accession>
<dbReference type="EMBL" id="CAEZSU010000027">
    <property type="protein sequence ID" value="CAB4543992.1"/>
    <property type="molecule type" value="Genomic_DNA"/>
</dbReference>
<evidence type="ECO:0000313" key="2">
    <source>
        <dbReference type="EMBL" id="CAB4683372.1"/>
    </source>
</evidence>
<protein>
    <submittedName>
        <fullName evidence="2">Unannotated protein</fullName>
    </submittedName>
</protein>
<organism evidence="2">
    <name type="scientific">freshwater metagenome</name>
    <dbReference type="NCBI Taxonomy" id="449393"/>
    <lineage>
        <taxon>unclassified sequences</taxon>
        <taxon>metagenomes</taxon>
        <taxon>ecological metagenomes</taxon>
    </lineage>
</organism>
<sequence>MAASTSKCIYRRLGILFLVLGLGSMVMVESGCASSCLASCSGPRAEIRIGESIAAVEACDSSGVCTRQEFGPWSESVESRSFSLQVPDQGSTATLTLLGYGFDGAAIASGTVESSFGDSDCGCKAPAKFTIYPNAVGADEQ</sequence>
<name>A0A6J6NAY5_9ZZZZ</name>